<dbReference type="EMBL" id="HBIU01034411">
    <property type="protein sequence ID" value="CAE0637070.1"/>
    <property type="molecule type" value="Transcribed_RNA"/>
</dbReference>
<sequence>MNIISTDGDESGAALSSTVSIQECIKVIQRGLSIIRLVLFGGGFHPKLYPPKDVREKNSSCANEDKGEYGALELQGAFSSLVTLICRCSQEFKLNGQHSQPASGIINAKNRQVHLSESQLKSMLARAKEVVLLVFLDARFGQRIPWEQKMYSLNAMENNVRSVMGYPSIPLDTLTQQLQTKSRVSGKAQENGTIIQQTTVSTSTVVDERFIVLPTFQDIGMEFIRVSTSS</sequence>
<accession>A0A7S3XZU0</accession>
<reference evidence="1" key="1">
    <citation type="submission" date="2021-01" db="EMBL/GenBank/DDBJ databases">
        <authorList>
            <person name="Corre E."/>
            <person name="Pelletier E."/>
            <person name="Niang G."/>
            <person name="Scheremetjew M."/>
            <person name="Finn R."/>
            <person name="Kale V."/>
            <person name="Holt S."/>
            <person name="Cochrane G."/>
            <person name="Meng A."/>
            <person name="Brown T."/>
            <person name="Cohen L."/>
        </authorList>
    </citation>
    <scope>NUCLEOTIDE SEQUENCE</scope>
    <source>
        <strain evidence="1">CCMP3107</strain>
    </source>
</reference>
<proteinExistence type="predicted"/>
<evidence type="ECO:0000313" key="1">
    <source>
        <dbReference type="EMBL" id="CAE0637070.1"/>
    </source>
</evidence>
<gene>
    <name evidence="1" type="ORF">HAKA00212_LOCUS15844</name>
</gene>
<dbReference type="AlphaFoldDB" id="A0A7S3XZU0"/>
<protein>
    <submittedName>
        <fullName evidence="1">Uncharacterized protein</fullName>
    </submittedName>
</protein>
<name>A0A7S3XZU0_HETAK</name>
<organism evidence="1">
    <name type="scientific">Heterosigma akashiwo</name>
    <name type="common">Chromophytic alga</name>
    <name type="synonym">Heterosigma carterae</name>
    <dbReference type="NCBI Taxonomy" id="2829"/>
    <lineage>
        <taxon>Eukaryota</taxon>
        <taxon>Sar</taxon>
        <taxon>Stramenopiles</taxon>
        <taxon>Ochrophyta</taxon>
        <taxon>Raphidophyceae</taxon>
        <taxon>Chattonellales</taxon>
        <taxon>Chattonellaceae</taxon>
        <taxon>Heterosigma</taxon>
    </lineage>
</organism>